<dbReference type="EMBL" id="JAHLQT010020073">
    <property type="protein sequence ID" value="KAG7168305.1"/>
    <property type="molecule type" value="Genomic_DNA"/>
</dbReference>
<dbReference type="Pfam" id="PF03184">
    <property type="entry name" value="DDE_1"/>
    <property type="match status" value="1"/>
</dbReference>
<evidence type="ECO:0000313" key="5">
    <source>
        <dbReference type="EMBL" id="KAG7168305.1"/>
    </source>
</evidence>
<dbReference type="SMART" id="SM00674">
    <property type="entry name" value="CENPB"/>
    <property type="match status" value="1"/>
</dbReference>
<dbReference type="AlphaFoldDB" id="A0A8J5MXQ9"/>
<feature type="region of interest" description="Disordered" evidence="3">
    <location>
        <begin position="680"/>
        <end position="704"/>
    </location>
</feature>
<dbReference type="PANTHER" id="PTHR19303">
    <property type="entry name" value="TRANSPOSON"/>
    <property type="match status" value="1"/>
</dbReference>
<evidence type="ECO:0000313" key="6">
    <source>
        <dbReference type="Proteomes" id="UP000747542"/>
    </source>
</evidence>
<keyword evidence="6" id="KW-1185">Reference proteome</keyword>
<dbReference type="Gene3D" id="1.10.10.60">
    <property type="entry name" value="Homeodomain-like"/>
    <property type="match status" value="2"/>
</dbReference>
<gene>
    <name evidence="5" type="primary">TIGD4-L2</name>
    <name evidence="5" type="ORF">Hamer_G002327</name>
</gene>
<dbReference type="Proteomes" id="UP000747542">
    <property type="component" value="Unassembled WGS sequence"/>
</dbReference>
<evidence type="ECO:0000256" key="1">
    <source>
        <dbReference type="ARBA" id="ARBA00004123"/>
    </source>
</evidence>
<dbReference type="Pfam" id="PF03221">
    <property type="entry name" value="HTH_Tnp_Tc5"/>
    <property type="match status" value="1"/>
</dbReference>
<feature type="compositionally biased region" description="Polar residues" evidence="3">
    <location>
        <begin position="686"/>
        <end position="696"/>
    </location>
</feature>
<organism evidence="5 6">
    <name type="scientific">Homarus americanus</name>
    <name type="common">American lobster</name>
    <dbReference type="NCBI Taxonomy" id="6706"/>
    <lineage>
        <taxon>Eukaryota</taxon>
        <taxon>Metazoa</taxon>
        <taxon>Ecdysozoa</taxon>
        <taxon>Arthropoda</taxon>
        <taxon>Crustacea</taxon>
        <taxon>Multicrustacea</taxon>
        <taxon>Malacostraca</taxon>
        <taxon>Eumalacostraca</taxon>
        <taxon>Eucarida</taxon>
        <taxon>Decapoda</taxon>
        <taxon>Pleocyemata</taxon>
        <taxon>Astacidea</taxon>
        <taxon>Nephropoidea</taxon>
        <taxon>Nephropidae</taxon>
        <taxon>Homarus</taxon>
    </lineage>
</organism>
<protein>
    <submittedName>
        <fullName evidence="5">Tigger transposable element-derived protein 4-like 2</fullName>
    </submittedName>
</protein>
<dbReference type="SUPFAM" id="SSF46689">
    <property type="entry name" value="Homeodomain-like"/>
    <property type="match status" value="1"/>
</dbReference>
<dbReference type="PANTHER" id="PTHR19303:SF73">
    <property type="entry name" value="PROTEIN PDC2"/>
    <property type="match status" value="1"/>
</dbReference>
<dbReference type="PROSITE" id="PS51253">
    <property type="entry name" value="HTH_CENPB"/>
    <property type="match status" value="1"/>
</dbReference>
<dbReference type="GO" id="GO:0005634">
    <property type="term" value="C:nucleus"/>
    <property type="evidence" value="ECO:0007669"/>
    <property type="project" value="UniProtKB-SubCell"/>
</dbReference>
<evidence type="ECO:0000256" key="2">
    <source>
        <dbReference type="ARBA" id="ARBA00023125"/>
    </source>
</evidence>
<dbReference type="InterPro" id="IPR006600">
    <property type="entry name" value="HTH_CenpB_DNA-bd_dom"/>
</dbReference>
<dbReference type="InterPro" id="IPR050863">
    <property type="entry name" value="CenT-Element_Derived"/>
</dbReference>
<comment type="subcellular location">
    <subcellularLocation>
        <location evidence="1">Nucleus</location>
    </subcellularLocation>
</comment>
<accession>A0A8J5MXQ9</accession>
<sequence>MLDHEPKVPQGKIASMFRVSQSQVSRIMKNKESIMSQWNRFATPDRKRCRLGKAGALEQKLVDWYKEAKKEDLPISGPILMEKAKSIGNEMGIEFKPSAGWLGRWKDRNGVTLKRFKDKDGAPSVTKVGNHWRRYMFTKATKEYTLQNVWVVDEIPLTYNSLPEYMVQGTSNGSDRLYVILACNLAGTDRRPVEVIGKTQSLNSLTLPVPFHHHPKAAITIEFFSSWLREWDRELRSKRTKIIVLLNKAAHHPENLHLFNINVTFFPPGTATVLQPLRLGIIHTFKALYRHQQVTYVMSKAQANDQMNHTNMFNHSILKPPLLAQNLSVLDAVFMIYKAWKHVSPETIVKGVVKAGLSKDVDALNVNDQVNAPIGISQQDFDAFVLSDDGLNIDEHEEAPTQTLNSHAGMITNIVQYPHYSNVFNNPNIKNQQPNQHIESIVENVPTPPKACEAVFACHVLRQYLQHQAGRLFDEFSELESAIHHDMILETRPDLRSEFQSDPLHDPSSVHSLLAQQVAHEQKLDYIQKVQDELQQQKIKKEMKKAAQSPAPSQNSHSTLSTPTQGVRTNMHNQLLGMQRHDMHGQELARQEIARPEFEHPMQRQELLRQDVIRPEYRQEVPQDNSRTSLVELRAVKMSNFRPVHPDGGNEGRNDIKTDPLAIPADLRNLPVTNHHTGAELHHQGIPTNMTQNLRQPDTRLENPGVPYYTIPNPLHHYMQPK</sequence>
<evidence type="ECO:0000256" key="3">
    <source>
        <dbReference type="SAM" id="MobiDB-lite"/>
    </source>
</evidence>
<comment type="caution">
    <text evidence="5">The sequence shown here is derived from an EMBL/GenBank/DDBJ whole genome shotgun (WGS) entry which is preliminary data.</text>
</comment>
<keyword evidence="2" id="KW-0238">DNA-binding</keyword>
<evidence type="ECO:0000259" key="4">
    <source>
        <dbReference type="PROSITE" id="PS51253"/>
    </source>
</evidence>
<dbReference type="InterPro" id="IPR009057">
    <property type="entry name" value="Homeodomain-like_sf"/>
</dbReference>
<reference evidence="5" key="1">
    <citation type="journal article" date="2021" name="Sci. Adv.">
        <title>The American lobster genome reveals insights on longevity, neural, and immune adaptations.</title>
        <authorList>
            <person name="Polinski J.M."/>
            <person name="Zimin A.V."/>
            <person name="Clark K.F."/>
            <person name="Kohn A.B."/>
            <person name="Sadowski N."/>
            <person name="Timp W."/>
            <person name="Ptitsyn A."/>
            <person name="Khanna P."/>
            <person name="Romanova D.Y."/>
            <person name="Williams P."/>
            <person name="Greenwood S.J."/>
            <person name="Moroz L.L."/>
            <person name="Walt D.R."/>
            <person name="Bodnar A.G."/>
        </authorList>
    </citation>
    <scope>NUCLEOTIDE SEQUENCE</scope>
    <source>
        <strain evidence="5">GMGI-L3</strain>
    </source>
</reference>
<proteinExistence type="predicted"/>
<feature type="region of interest" description="Disordered" evidence="3">
    <location>
        <begin position="540"/>
        <end position="566"/>
    </location>
</feature>
<dbReference type="GO" id="GO:0003677">
    <property type="term" value="F:DNA binding"/>
    <property type="evidence" value="ECO:0007669"/>
    <property type="project" value="UniProtKB-KW"/>
</dbReference>
<feature type="compositionally biased region" description="Polar residues" evidence="3">
    <location>
        <begin position="550"/>
        <end position="566"/>
    </location>
</feature>
<name>A0A8J5MXQ9_HOMAM</name>
<feature type="domain" description="HTH CENPB-type" evidence="4">
    <location>
        <begin position="45"/>
        <end position="115"/>
    </location>
</feature>
<dbReference type="InterPro" id="IPR004875">
    <property type="entry name" value="DDE_SF_endonuclease_dom"/>
</dbReference>